<keyword evidence="2" id="KW-1185">Reference proteome</keyword>
<evidence type="ECO:0000313" key="2">
    <source>
        <dbReference type="Proteomes" id="UP001497680"/>
    </source>
</evidence>
<protein>
    <submittedName>
        <fullName evidence="1">HET-domain-containing protein</fullName>
    </submittedName>
</protein>
<gene>
    <name evidence="1" type="ORF">F4821DRAFT_187830</name>
</gene>
<reference evidence="1 2" key="1">
    <citation type="journal article" date="2022" name="New Phytol.">
        <title>Ecological generalism drives hyperdiversity of secondary metabolite gene clusters in xylarialean endophytes.</title>
        <authorList>
            <person name="Franco M.E.E."/>
            <person name="Wisecaver J.H."/>
            <person name="Arnold A.E."/>
            <person name="Ju Y.M."/>
            <person name="Slot J.C."/>
            <person name="Ahrendt S."/>
            <person name="Moore L.P."/>
            <person name="Eastman K.E."/>
            <person name="Scott K."/>
            <person name="Konkel Z."/>
            <person name="Mondo S.J."/>
            <person name="Kuo A."/>
            <person name="Hayes R.D."/>
            <person name="Haridas S."/>
            <person name="Andreopoulos B."/>
            <person name="Riley R."/>
            <person name="LaButti K."/>
            <person name="Pangilinan J."/>
            <person name="Lipzen A."/>
            <person name="Amirebrahimi M."/>
            <person name="Yan J."/>
            <person name="Adam C."/>
            <person name="Keymanesh K."/>
            <person name="Ng V."/>
            <person name="Louie K."/>
            <person name="Northen T."/>
            <person name="Drula E."/>
            <person name="Henrissat B."/>
            <person name="Hsieh H.M."/>
            <person name="Youens-Clark K."/>
            <person name="Lutzoni F."/>
            <person name="Miadlikowska J."/>
            <person name="Eastwood D.C."/>
            <person name="Hamelin R.C."/>
            <person name="Grigoriev I.V."/>
            <person name="U'Ren J.M."/>
        </authorList>
    </citation>
    <scope>NUCLEOTIDE SEQUENCE [LARGE SCALE GENOMIC DNA]</scope>
    <source>
        <strain evidence="1 2">ER1909</strain>
    </source>
</reference>
<sequence>MFRWHRQTCRKPDICVADDVVFCSSCDSFAESPSIQSHCSSALFKRTNQSTSSLNLRWPLSVSYSSEGVAESNTPRDDTDTSAYQYRKRGLESARSSDDVSHTSHHPLDGRFYPPLSQKYDIRLLRFRHLQHGNCLHGELDSVDLVFCPSFEAISYTWLDEEGGDNTKTRSIFIGPFWDIIPITANCDSALRLFLSKGHRRVWIDSVCINQQDPHERTHQVSIMREIYSKASQVLVYLGLAANYSDEAMEVLREVLRKGDQPNRQLNSAEISGLTHLFDRRYFFRVWVIQEIAMAKRVTLYCGDNSISLPSFTTLRLPPRYIHRVSWLFKYGQGGTSPLTQPDELLHLLNTTSGCAASDARDHIFAVLGLIRDGIFEGLVPDYMLSTEQIYIGVASYLITRHKKTQILLYPKLRSGPHTWIPDWSIYRAPETVDKDGHYHTYPVDKEQSVQKVLQYISSNARAEITSIYDNPSVELEDWHIVWFDANKTTWTFFTTGPRDNQPRVQPFQRRAYPEISEDIFEQQPNVSALTGTLNIQCSVLGLESYRTISPREFARAIHFPGLPNNSEWVIKTEAPAKAEMDVLVNIPGCHSYLHLRKIPDGSYYNLLGTCRLGIRQEPTRTLKWRVEENRNITTLSSLRPNGSSVKLNMHHLWVSYIVGGLFLTYLDALLRSRLGNFLVAVFQARGENLGGLGNFDDLPLGPSEIWKLSSGWKTVNDDNGTANTIGTEAEQLKFWTRSATWQILNAIDVCVNSISDLEIAWSDWNRNTGDLAAREASNQLDMISGDLHDPYNTRTGDPNTTQTHSLSQYDTPLRSLFELVSLTKNLMQQLESESDTLILETVDEKGIESESKITRCAELRELYKSFIALESQAPKHNIPNTPISFEREQFENMIEFRIAILKWLEPSWKLFGTTGFKEFRHACQLISTIDDFHAGISVSQTIAIV</sequence>
<dbReference type="EMBL" id="MU394286">
    <property type="protein sequence ID" value="KAI6091562.1"/>
    <property type="molecule type" value="Genomic_DNA"/>
</dbReference>
<dbReference type="Proteomes" id="UP001497680">
    <property type="component" value="Unassembled WGS sequence"/>
</dbReference>
<organism evidence="1 2">
    <name type="scientific">Hypoxylon rubiginosum</name>
    <dbReference type="NCBI Taxonomy" id="110542"/>
    <lineage>
        <taxon>Eukaryota</taxon>
        <taxon>Fungi</taxon>
        <taxon>Dikarya</taxon>
        <taxon>Ascomycota</taxon>
        <taxon>Pezizomycotina</taxon>
        <taxon>Sordariomycetes</taxon>
        <taxon>Xylariomycetidae</taxon>
        <taxon>Xylariales</taxon>
        <taxon>Hypoxylaceae</taxon>
        <taxon>Hypoxylon</taxon>
    </lineage>
</organism>
<proteinExistence type="predicted"/>
<accession>A0ACC0DFB7</accession>
<evidence type="ECO:0000313" key="1">
    <source>
        <dbReference type="EMBL" id="KAI6091562.1"/>
    </source>
</evidence>
<comment type="caution">
    <text evidence="1">The sequence shown here is derived from an EMBL/GenBank/DDBJ whole genome shotgun (WGS) entry which is preliminary data.</text>
</comment>
<name>A0ACC0DFB7_9PEZI</name>